<sequence>MSKSPTTAPSKCETSSIKPPPPKADSWPLVLSRAYQRVSPAKSLAWSEPLRKWKDAFMAYFDTAGASNGPTEAINGIIEMGRRTARVFRNLTNYRLRMLLIAGGLDTSTATQL</sequence>
<organism evidence="3 4">
    <name type="scientific">Schaalia odontolytica</name>
    <dbReference type="NCBI Taxonomy" id="1660"/>
    <lineage>
        <taxon>Bacteria</taxon>
        <taxon>Bacillati</taxon>
        <taxon>Actinomycetota</taxon>
        <taxon>Actinomycetes</taxon>
        <taxon>Actinomycetales</taxon>
        <taxon>Actinomycetaceae</taxon>
        <taxon>Schaalia</taxon>
    </lineage>
</organism>
<protein>
    <recommendedName>
        <fullName evidence="2">Transposase IS204/IS1001/IS1096/IS1165 DDE domain-containing protein</fullName>
    </recommendedName>
</protein>
<dbReference type="AlphaFoldDB" id="A0A2X0VNS4"/>
<evidence type="ECO:0000256" key="1">
    <source>
        <dbReference type="SAM" id="MobiDB-lite"/>
    </source>
</evidence>
<proteinExistence type="predicted"/>
<gene>
    <name evidence="3" type="ORF">NCTC9935_01088</name>
</gene>
<reference evidence="3 4" key="1">
    <citation type="submission" date="2018-06" db="EMBL/GenBank/DDBJ databases">
        <authorList>
            <consortium name="Pathogen Informatics"/>
            <person name="Doyle S."/>
        </authorList>
    </citation>
    <scope>NUCLEOTIDE SEQUENCE [LARGE SCALE GENOMIC DNA]</scope>
    <source>
        <strain evidence="3 4">NCTC9935</strain>
    </source>
</reference>
<feature type="domain" description="Transposase IS204/IS1001/IS1096/IS1165 DDE" evidence="2">
    <location>
        <begin position="48"/>
        <end position="98"/>
    </location>
</feature>
<dbReference type="Proteomes" id="UP000250192">
    <property type="component" value="Unassembled WGS sequence"/>
</dbReference>
<evidence type="ECO:0000313" key="3">
    <source>
        <dbReference type="EMBL" id="SPT55582.1"/>
    </source>
</evidence>
<feature type="compositionally biased region" description="Polar residues" evidence="1">
    <location>
        <begin position="1"/>
        <end position="17"/>
    </location>
</feature>
<evidence type="ECO:0000313" key="4">
    <source>
        <dbReference type="Proteomes" id="UP000250192"/>
    </source>
</evidence>
<dbReference type="RefSeq" id="WP_245907678.1">
    <property type="nucleotide sequence ID" value="NZ_CP133472.1"/>
</dbReference>
<dbReference type="GeneID" id="93758713"/>
<name>A0A2X0VNS4_9ACTO</name>
<dbReference type="InterPro" id="IPR002560">
    <property type="entry name" value="Transposase_DDE"/>
</dbReference>
<evidence type="ECO:0000259" key="2">
    <source>
        <dbReference type="Pfam" id="PF01610"/>
    </source>
</evidence>
<feature type="region of interest" description="Disordered" evidence="1">
    <location>
        <begin position="1"/>
        <end position="25"/>
    </location>
</feature>
<accession>A0A2X0VNS4</accession>
<dbReference type="Pfam" id="PF01610">
    <property type="entry name" value="DDE_Tnp_ISL3"/>
    <property type="match status" value="1"/>
</dbReference>
<dbReference type="EMBL" id="UAPR01000003">
    <property type="protein sequence ID" value="SPT55582.1"/>
    <property type="molecule type" value="Genomic_DNA"/>
</dbReference>
<keyword evidence="4" id="KW-1185">Reference proteome</keyword>